<dbReference type="SUPFAM" id="SSF53383">
    <property type="entry name" value="PLP-dependent transferases"/>
    <property type="match status" value="1"/>
</dbReference>
<comment type="cofactor">
    <cofactor evidence="1">
        <name>pyridoxal 5'-phosphate</name>
        <dbReference type="ChEBI" id="CHEBI:597326"/>
    </cofactor>
</comment>
<dbReference type="AlphaFoldDB" id="A0AAW9S7P3"/>
<dbReference type="RefSeq" id="WP_346821207.1">
    <property type="nucleotide sequence ID" value="NZ_JBDKWZ010000005.1"/>
</dbReference>
<dbReference type="InterPro" id="IPR015422">
    <property type="entry name" value="PyrdxlP-dep_Trfase_small"/>
</dbReference>
<keyword evidence="2 3" id="KW-0663">Pyridoxal phosphate</keyword>
<dbReference type="EMBL" id="JBDKWZ010000005">
    <property type="protein sequence ID" value="MEN7548428.1"/>
    <property type="molecule type" value="Genomic_DNA"/>
</dbReference>
<dbReference type="InterPro" id="IPR005814">
    <property type="entry name" value="Aminotrans_3"/>
</dbReference>
<dbReference type="GO" id="GO:0008483">
    <property type="term" value="F:transaminase activity"/>
    <property type="evidence" value="ECO:0007669"/>
    <property type="project" value="UniProtKB-KW"/>
</dbReference>
<gene>
    <name evidence="4" type="ORF">AAG747_10945</name>
</gene>
<name>A0AAW9S7P3_9BACT</name>
<evidence type="ECO:0000256" key="3">
    <source>
        <dbReference type="RuleBase" id="RU003560"/>
    </source>
</evidence>
<evidence type="ECO:0000256" key="2">
    <source>
        <dbReference type="ARBA" id="ARBA00022898"/>
    </source>
</evidence>
<dbReference type="PANTHER" id="PTHR43713:SF3">
    <property type="entry name" value="GLUTAMATE-1-SEMIALDEHYDE 2,1-AMINOMUTASE 1, CHLOROPLASTIC-RELATED"/>
    <property type="match status" value="1"/>
</dbReference>
<keyword evidence="5" id="KW-1185">Reference proteome</keyword>
<dbReference type="Pfam" id="PF00202">
    <property type="entry name" value="Aminotran_3"/>
    <property type="match status" value="1"/>
</dbReference>
<comment type="caution">
    <text evidence="4">The sequence shown here is derived from an EMBL/GenBank/DDBJ whole genome shotgun (WGS) entry which is preliminary data.</text>
</comment>
<dbReference type="InterPro" id="IPR015421">
    <property type="entry name" value="PyrdxlP-dep_Trfase_major"/>
</dbReference>
<dbReference type="GO" id="GO:0030170">
    <property type="term" value="F:pyridoxal phosphate binding"/>
    <property type="evidence" value="ECO:0007669"/>
    <property type="project" value="InterPro"/>
</dbReference>
<keyword evidence="4" id="KW-0032">Aminotransferase</keyword>
<organism evidence="4 5">
    <name type="scientific">Rapidithrix thailandica</name>
    <dbReference type="NCBI Taxonomy" id="413964"/>
    <lineage>
        <taxon>Bacteria</taxon>
        <taxon>Pseudomonadati</taxon>
        <taxon>Bacteroidota</taxon>
        <taxon>Cytophagia</taxon>
        <taxon>Cytophagales</taxon>
        <taxon>Flammeovirgaceae</taxon>
        <taxon>Rapidithrix</taxon>
    </lineage>
</organism>
<keyword evidence="4" id="KW-0808">Transferase</keyword>
<reference evidence="4 5" key="1">
    <citation type="submission" date="2024-04" db="EMBL/GenBank/DDBJ databases">
        <title>Novel genus in family Flammeovirgaceae.</title>
        <authorList>
            <person name="Nguyen T.H."/>
            <person name="Vuong T.Q."/>
            <person name="Le H."/>
            <person name="Kim S.-G."/>
        </authorList>
    </citation>
    <scope>NUCLEOTIDE SEQUENCE [LARGE SCALE GENOMIC DNA]</scope>
    <source>
        <strain evidence="4 5">JCM 23209</strain>
    </source>
</reference>
<evidence type="ECO:0000313" key="4">
    <source>
        <dbReference type="EMBL" id="MEN7548428.1"/>
    </source>
</evidence>
<sequence>MKPKNHTKLLQRLYEEYQAKSPQSAALHQQASKYMIDGGSHTLRLTEPFPPKIVQAQGAWLKDADGHRILDFWQGHYTNLLGHNPEVVTQKLAEVFSQRWGLQSGFTDEYQIAASEIICRQTGSERIRFTTSGGNATTAAINMAKAYTGRPYVMKVAGGWHGANPMAMKAVALEKGFQELESLKPPTDNTIITGFNNSELMEAQFERYGEQIACFILEPVIGAGGMMPSRKDFLQKARQLTEKFGSVLIFDEVISCFRFRAGDVGALYNIKPDLITLGKVIGGGMPVAAVAGKEKIMRLCGKNGPVKFSGGTYAAHPASMVASCTFLNHLVEHQDQLYPRLEEGSRTLRKLVKKTFQHVGIDVRFAGDQREELPGNSLHMLLFPYQKELPLDTPEEVLNPEVCDIVLSEQVFHLAMLLENVKTVHGLGATVLAHGENELLFLESACQKVAERFKKEL</sequence>
<accession>A0AAW9S7P3</accession>
<dbReference type="Proteomes" id="UP001403385">
    <property type="component" value="Unassembled WGS sequence"/>
</dbReference>
<dbReference type="Gene3D" id="3.40.640.10">
    <property type="entry name" value="Type I PLP-dependent aspartate aminotransferase-like (Major domain)"/>
    <property type="match status" value="1"/>
</dbReference>
<dbReference type="Gene3D" id="3.90.1150.10">
    <property type="entry name" value="Aspartate Aminotransferase, domain 1"/>
    <property type="match status" value="1"/>
</dbReference>
<dbReference type="InterPro" id="IPR015424">
    <property type="entry name" value="PyrdxlP-dep_Trfase"/>
</dbReference>
<evidence type="ECO:0000256" key="1">
    <source>
        <dbReference type="ARBA" id="ARBA00001933"/>
    </source>
</evidence>
<protein>
    <submittedName>
        <fullName evidence="4">Aminotransferase class III-fold pyridoxal phosphate-dependent enzyme</fullName>
    </submittedName>
</protein>
<dbReference type="PANTHER" id="PTHR43713">
    <property type="entry name" value="GLUTAMATE-1-SEMIALDEHYDE 2,1-AMINOMUTASE"/>
    <property type="match status" value="1"/>
</dbReference>
<comment type="similarity">
    <text evidence="3">Belongs to the class-III pyridoxal-phosphate-dependent aminotransferase family.</text>
</comment>
<evidence type="ECO:0000313" key="5">
    <source>
        <dbReference type="Proteomes" id="UP001403385"/>
    </source>
</evidence>
<proteinExistence type="inferred from homology"/>